<feature type="compositionally biased region" description="Polar residues" evidence="5">
    <location>
        <begin position="1"/>
        <end position="12"/>
    </location>
</feature>
<keyword evidence="9" id="KW-1185">Reference proteome</keyword>
<dbReference type="STRING" id="44742.AXF13_13285"/>
<dbReference type="KEGG" id="dfi:AXF13_13285"/>
<feature type="compositionally biased region" description="Low complexity" evidence="5">
    <location>
        <begin position="21"/>
        <end position="34"/>
    </location>
</feature>
<name>A0A0X8JLW1_9BACT</name>
<dbReference type="InterPro" id="IPR001907">
    <property type="entry name" value="ClpP"/>
</dbReference>
<organism evidence="8 9">
    <name type="scientific">Desulfovibrio fairfieldensis</name>
    <dbReference type="NCBI Taxonomy" id="44742"/>
    <lineage>
        <taxon>Bacteria</taxon>
        <taxon>Pseudomonadati</taxon>
        <taxon>Thermodesulfobacteriota</taxon>
        <taxon>Desulfovibrionia</taxon>
        <taxon>Desulfovibrionales</taxon>
        <taxon>Desulfovibrionaceae</taxon>
        <taxon>Desulfovibrio</taxon>
    </lineage>
</organism>
<evidence type="ECO:0000313" key="8">
    <source>
        <dbReference type="EMBL" id="AMD91017.1"/>
    </source>
</evidence>
<keyword evidence="4" id="KW-0720">Serine protease</keyword>
<dbReference type="AlphaFoldDB" id="A0A0X8JLW1"/>
<evidence type="ECO:0000256" key="4">
    <source>
        <dbReference type="ARBA" id="ARBA00022825"/>
    </source>
</evidence>
<dbReference type="InterPro" id="IPR029045">
    <property type="entry name" value="ClpP/crotonase-like_dom_sf"/>
</dbReference>
<keyword evidence="3" id="KW-0378">Hydrolase</keyword>
<sequence>MNTENFTLTPDDTASPARTLPAAPNSTPSANADPRGATCAAACPLARIPASVWNALLRRPFRKRHPFIFWLSLLALVLIGLAVFSRDENGQGLLSGGDRLALVTVRGPIMDVAPTLAWIRKIERNPQVKGVLLRVDSPGGGAAASQEVYDALARLAQKRPLAVSMGSMAASGGLMVSMAGGRIFANPSTVTGSIGVRMDIPQLQGLLGKIGVGQETLVTAPYKNAGSYLHPLSPEDRAYFEGVLKDMHEQFVDIVAKGRDMPRERAGGLASGKIFTGQEALKLGLVDELGGQDAALRWLAEQTGVPAERKLLTKPKESSWLADSLKSWFGLDLSALATMGGLNAAGSDWRTPVFLYQF</sequence>
<dbReference type="PANTHER" id="PTHR42987:SF7">
    <property type="entry name" value="SIGNAL PEPTIDE PEPTIDASE SPPA-RELATED"/>
    <property type="match status" value="1"/>
</dbReference>
<keyword evidence="6" id="KW-0812">Transmembrane</keyword>
<dbReference type="Pfam" id="PF01343">
    <property type="entry name" value="Peptidase_S49"/>
    <property type="match status" value="1"/>
</dbReference>
<dbReference type="GO" id="GO:0004252">
    <property type="term" value="F:serine-type endopeptidase activity"/>
    <property type="evidence" value="ECO:0007669"/>
    <property type="project" value="InterPro"/>
</dbReference>
<feature type="transmembrane region" description="Helical" evidence="6">
    <location>
        <begin position="67"/>
        <end position="85"/>
    </location>
</feature>
<dbReference type="PRINTS" id="PR00127">
    <property type="entry name" value="CLPPROTEASEP"/>
</dbReference>
<reference evidence="9" key="1">
    <citation type="submission" date="2016-02" db="EMBL/GenBank/DDBJ databases">
        <authorList>
            <person name="Holder M.E."/>
            <person name="Ajami N.J."/>
            <person name="Petrosino J.F."/>
        </authorList>
    </citation>
    <scope>NUCLEOTIDE SEQUENCE [LARGE SCALE GENOMIC DNA]</scope>
    <source>
        <strain evidence="9">CCUG 45958</strain>
    </source>
</reference>
<dbReference type="CDD" id="cd07023">
    <property type="entry name" value="S49_Sppa_N_C"/>
    <property type="match status" value="1"/>
</dbReference>
<proteinExistence type="inferred from homology"/>
<evidence type="ECO:0000256" key="3">
    <source>
        <dbReference type="ARBA" id="ARBA00022801"/>
    </source>
</evidence>
<dbReference type="Proteomes" id="UP000069241">
    <property type="component" value="Chromosome"/>
</dbReference>
<evidence type="ECO:0000256" key="6">
    <source>
        <dbReference type="SAM" id="Phobius"/>
    </source>
</evidence>
<dbReference type="EMBL" id="CP014229">
    <property type="protein sequence ID" value="AMD91017.1"/>
    <property type="molecule type" value="Genomic_DNA"/>
</dbReference>
<evidence type="ECO:0000256" key="2">
    <source>
        <dbReference type="ARBA" id="ARBA00022670"/>
    </source>
</evidence>
<dbReference type="InterPro" id="IPR004635">
    <property type="entry name" value="Pept_S49_SppA"/>
</dbReference>
<evidence type="ECO:0000256" key="1">
    <source>
        <dbReference type="ARBA" id="ARBA00008683"/>
    </source>
</evidence>
<gene>
    <name evidence="8" type="ORF">AXF13_13285</name>
</gene>
<keyword evidence="6" id="KW-0472">Membrane</keyword>
<protein>
    <submittedName>
        <fullName evidence="8">Signal peptide peptidase SppA, 36K type</fullName>
    </submittedName>
</protein>
<evidence type="ECO:0000313" key="9">
    <source>
        <dbReference type="Proteomes" id="UP000069241"/>
    </source>
</evidence>
<evidence type="ECO:0000256" key="5">
    <source>
        <dbReference type="SAM" id="MobiDB-lite"/>
    </source>
</evidence>
<dbReference type="Gene3D" id="3.90.226.10">
    <property type="entry name" value="2-enoyl-CoA Hydratase, Chain A, domain 1"/>
    <property type="match status" value="1"/>
</dbReference>
<feature type="region of interest" description="Disordered" evidence="5">
    <location>
        <begin position="1"/>
        <end position="34"/>
    </location>
</feature>
<dbReference type="GO" id="GO:0006508">
    <property type="term" value="P:proteolysis"/>
    <property type="evidence" value="ECO:0007669"/>
    <property type="project" value="UniProtKB-KW"/>
</dbReference>
<dbReference type="RefSeq" id="WP_062253953.1">
    <property type="nucleotide sequence ID" value="NZ_CP014229.1"/>
</dbReference>
<evidence type="ECO:0000259" key="7">
    <source>
        <dbReference type="Pfam" id="PF01343"/>
    </source>
</evidence>
<comment type="similarity">
    <text evidence="1">Belongs to the peptidase S49 family.</text>
</comment>
<dbReference type="GO" id="GO:0004176">
    <property type="term" value="F:ATP-dependent peptidase activity"/>
    <property type="evidence" value="ECO:0007669"/>
    <property type="project" value="InterPro"/>
</dbReference>
<feature type="domain" description="Peptidase S49" evidence="7">
    <location>
        <begin position="154"/>
        <end position="305"/>
    </location>
</feature>
<dbReference type="InterPro" id="IPR002142">
    <property type="entry name" value="Peptidase_S49"/>
</dbReference>
<dbReference type="InterPro" id="IPR047272">
    <property type="entry name" value="S49_SppA_C"/>
</dbReference>
<dbReference type="NCBIfam" id="TIGR00706">
    <property type="entry name" value="SppA_dom"/>
    <property type="match status" value="1"/>
</dbReference>
<accession>A0A0X8JLW1</accession>
<dbReference type="Gene3D" id="6.20.330.10">
    <property type="match status" value="1"/>
</dbReference>
<keyword evidence="2" id="KW-0645">Protease</keyword>
<keyword evidence="6" id="KW-1133">Transmembrane helix</keyword>
<dbReference type="PANTHER" id="PTHR42987">
    <property type="entry name" value="PEPTIDASE S49"/>
    <property type="match status" value="1"/>
</dbReference>
<dbReference type="SUPFAM" id="SSF52096">
    <property type="entry name" value="ClpP/crotonase"/>
    <property type="match status" value="1"/>
</dbReference>